<dbReference type="Pfam" id="PF12796">
    <property type="entry name" value="Ank_2"/>
    <property type="match status" value="1"/>
</dbReference>
<feature type="repeat" description="ANK" evidence="4">
    <location>
        <begin position="147"/>
        <end position="179"/>
    </location>
</feature>
<evidence type="ECO:0000313" key="6">
    <source>
        <dbReference type="EMBL" id="KAF2497910.1"/>
    </source>
</evidence>
<evidence type="ECO:0000313" key="7">
    <source>
        <dbReference type="Proteomes" id="UP000799750"/>
    </source>
</evidence>
<evidence type="ECO:0000256" key="3">
    <source>
        <dbReference type="ARBA" id="ARBA00023043"/>
    </source>
</evidence>
<protein>
    <recommendedName>
        <fullName evidence="1">protein S-acyltransferase</fullName>
        <ecNumber evidence="1">2.3.1.225</ecNumber>
    </recommendedName>
</protein>
<feature type="repeat" description="ANK" evidence="4">
    <location>
        <begin position="180"/>
        <end position="216"/>
    </location>
</feature>
<dbReference type="PANTHER" id="PTHR24161">
    <property type="entry name" value="ANK_REP_REGION DOMAIN-CONTAINING PROTEIN-RELATED"/>
    <property type="match status" value="1"/>
</dbReference>
<keyword evidence="2" id="KW-0677">Repeat</keyword>
<dbReference type="PANTHER" id="PTHR24161:SF85">
    <property type="entry name" value="PALMITOYLTRANSFERASE HIP14"/>
    <property type="match status" value="1"/>
</dbReference>
<evidence type="ECO:0000256" key="1">
    <source>
        <dbReference type="ARBA" id="ARBA00012210"/>
    </source>
</evidence>
<dbReference type="PROSITE" id="PS50297">
    <property type="entry name" value="ANK_REP_REGION"/>
    <property type="match status" value="1"/>
</dbReference>
<evidence type="ECO:0000256" key="4">
    <source>
        <dbReference type="PROSITE-ProRule" id="PRU00023"/>
    </source>
</evidence>
<keyword evidence="3 4" id="KW-0040">ANK repeat</keyword>
<dbReference type="SUPFAM" id="SSF48403">
    <property type="entry name" value="Ankyrin repeat"/>
    <property type="match status" value="1"/>
</dbReference>
<dbReference type="OrthoDB" id="3896584at2759"/>
<dbReference type="Proteomes" id="UP000799750">
    <property type="component" value="Unassembled WGS sequence"/>
</dbReference>
<dbReference type="InterPro" id="IPR002110">
    <property type="entry name" value="Ankyrin_rpt"/>
</dbReference>
<dbReference type="Pfam" id="PF14420">
    <property type="entry name" value="Clr5"/>
    <property type="match status" value="1"/>
</dbReference>
<name>A0A6A6R1U1_9PEZI</name>
<dbReference type="Gene3D" id="1.25.40.20">
    <property type="entry name" value="Ankyrin repeat-containing domain"/>
    <property type="match status" value="1"/>
</dbReference>
<dbReference type="InterPro" id="IPR025676">
    <property type="entry name" value="Clr5_dom"/>
</dbReference>
<evidence type="ECO:0000259" key="5">
    <source>
        <dbReference type="Pfam" id="PF14420"/>
    </source>
</evidence>
<reference evidence="6" key="1">
    <citation type="journal article" date="2020" name="Stud. Mycol.">
        <title>101 Dothideomycetes genomes: a test case for predicting lifestyles and emergence of pathogens.</title>
        <authorList>
            <person name="Haridas S."/>
            <person name="Albert R."/>
            <person name="Binder M."/>
            <person name="Bloem J."/>
            <person name="Labutti K."/>
            <person name="Salamov A."/>
            <person name="Andreopoulos B."/>
            <person name="Baker S."/>
            <person name="Barry K."/>
            <person name="Bills G."/>
            <person name="Bluhm B."/>
            <person name="Cannon C."/>
            <person name="Castanera R."/>
            <person name="Culley D."/>
            <person name="Daum C."/>
            <person name="Ezra D."/>
            <person name="Gonzalez J."/>
            <person name="Henrissat B."/>
            <person name="Kuo A."/>
            <person name="Liang C."/>
            <person name="Lipzen A."/>
            <person name="Lutzoni F."/>
            <person name="Magnuson J."/>
            <person name="Mondo S."/>
            <person name="Nolan M."/>
            <person name="Ohm R."/>
            <person name="Pangilinan J."/>
            <person name="Park H.-J."/>
            <person name="Ramirez L."/>
            <person name="Alfaro M."/>
            <person name="Sun H."/>
            <person name="Tritt A."/>
            <person name="Yoshinaga Y."/>
            <person name="Zwiers L.-H."/>
            <person name="Turgeon B."/>
            <person name="Goodwin S."/>
            <person name="Spatafora J."/>
            <person name="Crous P."/>
            <person name="Grigoriev I."/>
        </authorList>
    </citation>
    <scope>NUCLEOTIDE SEQUENCE</scope>
    <source>
        <strain evidence="6">CBS 269.34</strain>
    </source>
</reference>
<keyword evidence="7" id="KW-1185">Reference proteome</keyword>
<dbReference type="EMBL" id="MU004186">
    <property type="protein sequence ID" value="KAF2497910.1"/>
    <property type="molecule type" value="Genomic_DNA"/>
</dbReference>
<feature type="domain" description="Clr5" evidence="5">
    <location>
        <begin position="1"/>
        <end position="38"/>
    </location>
</feature>
<proteinExistence type="predicted"/>
<dbReference type="InterPro" id="IPR036770">
    <property type="entry name" value="Ankyrin_rpt-contain_sf"/>
</dbReference>
<evidence type="ECO:0000256" key="2">
    <source>
        <dbReference type="ARBA" id="ARBA00022737"/>
    </source>
</evidence>
<dbReference type="PROSITE" id="PS50088">
    <property type="entry name" value="ANK_REPEAT"/>
    <property type="match status" value="3"/>
</dbReference>
<gene>
    <name evidence="6" type="ORF">BU16DRAFT_559635</name>
</gene>
<dbReference type="EC" id="2.3.1.225" evidence="1"/>
<dbReference type="GO" id="GO:0019706">
    <property type="term" value="F:protein-cysteine S-palmitoyltransferase activity"/>
    <property type="evidence" value="ECO:0007669"/>
    <property type="project" value="UniProtKB-EC"/>
</dbReference>
<feature type="repeat" description="ANK" evidence="4">
    <location>
        <begin position="111"/>
        <end position="145"/>
    </location>
</feature>
<dbReference type="AlphaFoldDB" id="A0A6A6R1U1"/>
<sequence length="594" mass="66939">MTHDWDDVWEDIRYHYVVKRKPLKEVMALIEDVHGFVARQIGHLVHALVITYLTSDWRHWPSLLHQQVPSLTTTNSEERLDSEIKLAIAENEVARVQQILDSLPNARTALTGLSCLHRAVSADRSSIEMVKLLIDCGADLEYAEPKTRYTPLLQSVINGSALYVEALLDAGAKVNARTAWGDSSLHLAIRPSRYHSSLSIVRMLLNYKAEVDSKSWTQIMAVRKQQWTKHRKFANSVLEMFLKKDYLSIDPDTEDGFFVEYLDSWDSTVNWYRDVEEEEKSCLDLFISRGVRVNVSSKLSSCSISKSFSHDVLFHCPGSGLAELLAQKSYSRETGCCGRLLHALLEPCPNQVLAISDPAPANLMKIILNRTLAIPSAKKFFGGYTPLTRLLRGDSNLDVISCLDALLKKANPSLLDTSSRLPIFEAVRNFEDPLRLQITERLLSCHDSFLSFAEVCGLQGLLSSVVPRVIDHQWRSYTSESFERDVQHLPGDVQFDICKAIVSVSTKKAVQIYEDPAAFKETLSRFEILHIMKARHRFNLPPIQLPQAAIQMLLEQSLEADNRASLLYSIPRAPSTPAVLSGTMSHSPLHSLPY</sequence>
<organism evidence="6 7">
    <name type="scientific">Lophium mytilinum</name>
    <dbReference type="NCBI Taxonomy" id="390894"/>
    <lineage>
        <taxon>Eukaryota</taxon>
        <taxon>Fungi</taxon>
        <taxon>Dikarya</taxon>
        <taxon>Ascomycota</taxon>
        <taxon>Pezizomycotina</taxon>
        <taxon>Dothideomycetes</taxon>
        <taxon>Pleosporomycetidae</taxon>
        <taxon>Mytilinidiales</taxon>
        <taxon>Mytilinidiaceae</taxon>
        <taxon>Lophium</taxon>
    </lineage>
</organism>
<accession>A0A6A6R1U1</accession>
<dbReference type="SMART" id="SM00248">
    <property type="entry name" value="ANK"/>
    <property type="match status" value="4"/>
</dbReference>